<dbReference type="RefSeq" id="XP_033588851.1">
    <property type="nucleotide sequence ID" value="XM_033733718.1"/>
</dbReference>
<dbReference type="InterPro" id="IPR052743">
    <property type="entry name" value="Glutaminase_GtaA"/>
</dbReference>
<dbReference type="EMBL" id="MU001636">
    <property type="protein sequence ID" value="KAF2482281.1"/>
    <property type="molecule type" value="Genomic_DNA"/>
</dbReference>
<sequence>MAKMLLHTFLVSLLASLAWTASMRLPSFPLAVKTPYLSVWLPGHLSHDFPSATPQFWEGQPLTWVIMARLHDTTYCLLGCPGGRPGVKQATQKSLNFTSTHTYVTLEAGSTQLTMDFFSPVDPVNHVRQSLPFSYVTVSAADKHGKPVDVGVISAIDASWLAQRGASYADISLNNGTHLLMLDGEDGAEFSEDREMALWGKAVLAGADNFRHSKTACRVGSPDALLGMFIESGDLAEFDGSMEHGGLAACSQQIPSYDHSRAVFAVGLYQDNEMQYFDGEKIEHYVGYFRSRVSNITEAVNYFLDDYEDALAESHKFDQKIVDIGKVTSSNYSDLLEFTIRQSFAGQQVMISADTLDTSHPYSFIKEISTDGNVNTLADLIPKALPVFNVLNPEYTRMFLEPVLRFSKNAWPLNHAVHDIGKAYPNATGETPCIEEFLPLDSTSVLLWMLYLYQDATGDTELTEDYAPILRRYADYCVRYGLYPIIQRSSVDALGAATNQSALSISAAIALNAYGKMTGHANYSEAGITMAQEILDIGRDAGKTHFLAHYTDDDESWVLMYPLAFDAWLKLDTFPKSVYKTQSDWYSQRLYPFGVQYRHNIRYTLMEWMMWVAAVSPDHLRDHLVNGVHRFLDQDTAATESVPGPTQWRVVPGADEGVWTHFSKAKSVIGSIFMIAAVQGGFNQTSVAVSRNRPVSTMDKAVPQSFLPVDDKVASAGPLVDSELTIPFYLPKGASKPVDAAFLGLSFDMADFPKYIGEWMTSSDCFAY</sequence>
<evidence type="ECO:0000313" key="5">
    <source>
        <dbReference type="Proteomes" id="UP000799767"/>
    </source>
</evidence>
<feature type="signal peptide" evidence="1">
    <location>
        <begin position="1"/>
        <end position="20"/>
    </location>
</feature>
<organism evidence="4 5">
    <name type="scientific">Neohortaea acidophila</name>
    <dbReference type="NCBI Taxonomy" id="245834"/>
    <lineage>
        <taxon>Eukaryota</taxon>
        <taxon>Fungi</taxon>
        <taxon>Dikarya</taxon>
        <taxon>Ascomycota</taxon>
        <taxon>Pezizomycotina</taxon>
        <taxon>Dothideomycetes</taxon>
        <taxon>Dothideomycetidae</taxon>
        <taxon>Mycosphaerellales</taxon>
        <taxon>Teratosphaeriaceae</taxon>
        <taxon>Neohortaea</taxon>
    </lineage>
</organism>
<reference evidence="4" key="1">
    <citation type="journal article" date="2020" name="Stud. Mycol.">
        <title>101 Dothideomycetes genomes: a test case for predicting lifestyles and emergence of pathogens.</title>
        <authorList>
            <person name="Haridas S."/>
            <person name="Albert R."/>
            <person name="Binder M."/>
            <person name="Bloem J."/>
            <person name="Labutti K."/>
            <person name="Salamov A."/>
            <person name="Andreopoulos B."/>
            <person name="Baker S."/>
            <person name="Barry K."/>
            <person name="Bills G."/>
            <person name="Bluhm B."/>
            <person name="Cannon C."/>
            <person name="Castanera R."/>
            <person name="Culley D."/>
            <person name="Daum C."/>
            <person name="Ezra D."/>
            <person name="Gonzalez J."/>
            <person name="Henrissat B."/>
            <person name="Kuo A."/>
            <person name="Liang C."/>
            <person name="Lipzen A."/>
            <person name="Lutzoni F."/>
            <person name="Magnuson J."/>
            <person name="Mondo S."/>
            <person name="Nolan M."/>
            <person name="Ohm R."/>
            <person name="Pangilinan J."/>
            <person name="Park H.-J."/>
            <person name="Ramirez L."/>
            <person name="Alfaro M."/>
            <person name="Sun H."/>
            <person name="Tritt A."/>
            <person name="Yoshinaga Y."/>
            <person name="Zwiers L.-H."/>
            <person name="Turgeon B."/>
            <person name="Goodwin S."/>
            <person name="Spatafora J."/>
            <person name="Crous P."/>
            <person name="Grigoriev I."/>
        </authorList>
    </citation>
    <scope>NUCLEOTIDE SEQUENCE</scope>
    <source>
        <strain evidence="4">CBS 113389</strain>
    </source>
</reference>
<dbReference type="Proteomes" id="UP000799767">
    <property type="component" value="Unassembled WGS sequence"/>
</dbReference>
<dbReference type="GO" id="GO:0005975">
    <property type="term" value="P:carbohydrate metabolic process"/>
    <property type="evidence" value="ECO:0007669"/>
    <property type="project" value="InterPro"/>
</dbReference>
<evidence type="ECO:0000256" key="1">
    <source>
        <dbReference type="SAM" id="SignalP"/>
    </source>
</evidence>
<dbReference type="GeneID" id="54474720"/>
<protein>
    <recommendedName>
        <fullName evidence="6">Glutaminase</fullName>
    </recommendedName>
</protein>
<dbReference type="InterPro" id="IPR008928">
    <property type="entry name" value="6-hairpin_glycosidase_sf"/>
</dbReference>
<keyword evidence="1" id="KW-0732">Signal</keyword>
<evidence type="ECO:0000259" key="3">
    <source>
        <dbReference type="Pfam" id="PF17168"/>
    </source>
</evidence>
<feature type="domain" description="Glutaminase A N-terminal" evidence="3">
    <location>
        <begin position="100"/>
        <end position="322"/>
    </location>
</feature>
<dbReference type="OrthoDB" id="3918848at2759"/>
<dbReference type="Pfam" id="PF17168">
    <property type="entry name" value="DUF5127"/>
    <property type="match status" value="1"/>
</dbReference>
<accession>A0A6A6PRI6</accession>
<dbReference type="SUPFAM" id="SSF48208">
    <property type="entry name" value="Six-hairpin glycosidases"/>
    <property type="match status" value="1"/>
</dbReference>
<dbReference type="Pfam" id="PF16335">
    <property type="entry name" value="GtaA_6_Hairpin"/>
    <property type="match status" value="1"/>
</dbReference>
<feature type="chain" id="PRO_5025662398" description="Glutaminase" evidence="1">
    <location>
        <begin position="21"/>
        <end position="768"/>
    </location>
</feature>
<dbReference type="AlphaFoldDB" id="A0A6A6PRI6"/>
<evidence type="ECO:0000313" key="4">
    <source>
        <dbReference type="EMBL" id="KAF2482281.1"/>
    </source>
</evidence>
<proteinExistence type="predicted"/>
<dbReference type="InterPro" id="IPR032514">
    <property type="entry name" value="GtaA_central"/>
</dbReference>
<dbReference type="PANTHER" id="PTHR31987:SF14">
    <property type="entry name" value="PUTATIVE (AFU_ORTHOLOGUE AFUA_6G09910)-RELATED"/>
    <property type="match status" value="1"/>
</dbReference>
<evidence type="ECO:0000259" key="2">
    <source>
        <dbReference type="Pfam" id="PF16335"/>
    </source>
</evidence>
<feature type="domain" description="Glutaminase A central" evidence="2">
    <location>
        <begin position="329"/>
        <end position="675"/>
    </location>
</feature>
<dbReference type="PANTHER" id="PTHR31987">
    <property type="entry name" value="GLUTAMINASE A-RELATED"/>
    <property type="match status" value="1"/>
</dbReference>
<keyword evidence="5" id="KW-1185">Reference proteome</keyword>
<dbReference type="InterPro" id="IPR033433">
    <property type="entry name" value="GtaA_N"/>
</dbReference>
<name>A0A6A6PRI6_9PEZI</name>
<gene>
    <name evidence="4" type="ORF">BDY17DRAFT_298260</name>
</gene>
<evidence type="ECO:0008006" key="6">
    <source>
        <dbReference type="Google" id="ProtNLM"/>
    </source>
</evidence>